<evidence type="ECO:0000313" key="3">
    <source>
        <dbReference type="Proteomes" id="UP000095283"/>
    </source>
</evidence>
<organism evidence="3 4">
    <name type="scientific">Heterorhabditis bacteriophora</name>
    <name type="common">Entomopathogenic nematode worm</name>
    <dbReference type="NCBI Taxonomy" id="37862"/>
    <lineage>
        <taxon>Eukaryota</taxon>
        <taxon>Metazoa</taxon>
        <taxon>Ecdysozoa</taxon>
        <taxon>Nematoda</taxon>
        <taxon>Chromadorea</taxon>
        <taxon>Rhabditida</taxon>
        <taxon>Rhabditina</taxon>
        <taxon>Rhabditomorpha</taxon>
        <taxon>Strongyloidea</taxon>
        <taxon>Heterorhabditidae</taxon>
        <taxon>Heterorhabditis</taxon>
    </lineage>
</organism>
<keyword evidence="1" id="KW-0175">Coiled coil</keyword>
<dbReference type="AlphaFoldDB" id="A0A1I7XJW6"/>
<evidence type="ECO:0000313" key="4">
    <source>
        <dbReference type="WBParaSite" id="Hba_17813"/>
    </source>
</evidence>
<dbReference type="WBParaSite" id="Hba_17813">
    <property type="protein sequence ID" value="Hba_17813"/>
    <property type="gene ID" value="Hba_17813"/>
</dbReference>
<evidence type="ECO:0000256" key="2">
    <source>
        <dbReference type="SAM" id="Phobius"/>
    </source>
</evidence>
<proteinExistence type="predicted"/>
<keyword evidence="2" id="KW-0812">Transmembrane</keyword>
<feature type="coiled-coil region" evidence="1">
    <location>
        <begin position="17"/>
        <end position="48"/>
    </location>
</feature>
<accession>A0A1I7XJW6</accession>
<keyword evidence="3" id="KW-1185">Reference proteome</keyword>
<protein>
    <submittedName>
        <fullName evidence="4">Myosin_tail_1 domain-containing protein</fullName>
    </submittedName>
</protein>
<feature type="coiled-coil region" evidence="1">
    <location>
        <begin position="132"/>
        <end position="180"/>
    </location>
</feature>
<keyword evidence="2" id="KW-0472">Membrane</keyword>
<name>A0A1I7XJW6_HETBA</name>
<dbReference type="Proteomes" id="UP000095283">
    <property type="component" value="Unplaced"/>
</dbReference>
<evidence type="ECO:0000256" key="1">
    <source>
        <dbReference type="SAM" id="Coils"/>
    </source>
</evidence>
<feature type="transmembrane region" description="Helical" evidence="2">
    <location>
        <begin position="81"/>
        <end position="99"/>
    </location>
</feature>
<keyword evidence="2" id="KW-1133">Transmembrane helix</keyword>
<reference evidence="4" key="1">
    <citation type="submission" date="2016-11" db="UniProtKB">
        <authorList>
            <consortium name="WormBaseParasite"/>
        </authorList>
    </citation>
    <scope>IDENTIFICATION</scope>
</reference>
<sequence>MIIEWNEKEKRTALETDERIEKIKRSYEAELENMRNQLEKNRRKQEFDYSADEEIFLIKDEKLMNECDGEERTISEQKYQHITYIFFILTNTYLIIFRVRGREESMEFDHLKQHVEIEKLIREHEGILALAREQHKLELKAVTDRYEHVQLEADQLREKVESLEQQIEQWANASEDSSKRKDLQESNSDICMNHSKALSALEEERNMALEDARKSVNLIDQLHHEITELKLLLERNNESTRKMEEKHQAELAAVQKLSVSYEHLQSELEKAEKIHSMY</sequence>